<dbReference type="HOGENOM" id="CLU_350192_0_0_1"/>
<feature type="compositionally biased region" description="Polar residues" evidence="1">
    <location>
        <begin position="628"/>
        <end position="647"/>
    </location>
</feature>
<evidence type="ECO:0000313" key="3">
    <source>
        <dbReference type="Proteomes" id="UP000007875"/>
    </source>
</evidence>
<sequence>MNSYLTPIHLIDDRERTISTSSVHSSILDDDQKSTSTASEAEEQRLSIATEPPKSKSVDCSLTAANIAALQADYAVKQRNEVGKVTISSPVKLVEQAPQKSPKPAPRVGYQKSPMKLYGQPSGRSATPSPPSNIVSFFPRFNCGGGGSPPLMVGEDLPYPTPRMVARKVDKGSVFGSVPSNPVYRVLNNQPTNVDEKSTLNRQTAAVTNSPNQSMKPTLYGNPPNGPLPTFSGYQVKVKYVPTSTTTPQFALNQSNVPMKKRHYVSTNEMTSPKQVRRDDGPKMTSLYIGASAAVLDQQNDRVNSTTSDNESDRESPMLNDPKRGQFRHWRKHITDRGGREWNEYRTKKDEGKKLMLHQYEPAVTNATKFHSKPKTTFALWDKKHHAISMDAVTSGKSKQTPPLIAPKSTAPTPNTTQSHSITQVCYTTLKKPSKPISTVVPQSVSPLVGVTEQQTKTDFHLLPATPSTQAVKQMLQAVTDTSANHSFEVVHSKPNSNVISSNLPPISTPVVSNNQPPIPNHTAPNLPLISNPTSSGESPIQTSLPVVLTTNDGTVAKQQNILPPHGAMPLMIPVGYVMYQGGIPTSGLQFTPKTTHAGAFPDLLPMQTFQVQPADPGLVRVAPKRTMTPNRGRSESFPNSAVSSDSLEPPSEKKSKMNQLDSPSMCIVTPPARPTLQSQLVFPGNFILPGGGGAILGYPMQHYPTSQALQPIHMGSIGAGQNMASLSQIWPMNAGLGLQFATSGVTMPTVVASQQAPLALQVINTSNTGPS</sequence>
<feature type="region of interest" description="Disordered" evidence="1">
    <location>
        <begin position="393"/>
        <end position="418"/>
    </location>
</feature>
<name>H2Y4K5_CIOSA</name>
<proteinExistence type="predicted"/>
<reference evidence="3" key="1">
    <citation type="submission" date="2003-08" db="EMBL/GenBank/DDBJ databases">
        <authorList>
            <person name="Birren B."/>
            <person name="Nusbaum C."/>
            <person name="Abebe A."/>
            <person name="Abouelleil A."/>
            <person name="Adekoya E."/>
            <person name="Ait-zahra M."/>
            <person name="Allen N."/>
            <person name="Allen T."/>
            <person name="An P."/>
            <person name="Anderson M."/>
            <person name="Anderson S."/>
            <person name="Arachchi H."/>
            <person name="Armbruster J."/>
            <person name="Bachantsang P."/>
            <person name="Baldwin J."/>
            <person name="Barry A."/>
            <person name="Bayul T."/>
            <person name="Blitshsteyn B."/>
            <person name="Bloom T."/>
            <person name="Blye J."/>
            <person name="Boguslavskiy L."/>
            <person name="Borowsky M."/>
            <person name="Boukhgalter B."/>
            <person name="Brunache A."/>
            <person name="Butler J."/>
            <person name="Calixte N."/>
            <person name="Calvo S."/>
            <person name="Camarata J."/>
            <person name="Campo K."/>
            <person name="Chang J."/>
            <person name="Cheshatsang Y."/>
            <person name="Citroen M."/>
            <person name="Collymore A."/>
            <person name="Considine T."/>
            <person name="Cook A."/>
            <person name="Cooke P."/>
            <person name="Corum B."/>
            <person name="Cuomo C."/>
            <person name="David R."/>
            <person name="Dawoe T."/>
            <person name="Degray S."/>
            <person name="Dodge S."/>
            <person name="Dooley K."/>
            <person name="Dorje P."/>
            <person name="Dorjee K."/>
            <person name="Dorris L."/>
            <person name="Duffey N."/>
            <person name="Dupes A."/>
            <person name="Elkins T."/>
            <person name="Engels R."/>
            <person name="Erickson J."/>
            <person name="Farina A."/>
            <person name="Faro S."/>
            <person name="Ferreira P."/>
            <person name="Fischer H."/>
            <person name="Fitzgerald M."/>
            <person name="Foley K."/>
            <person name="Gage D."/>
            <person name="Galagan J."/>
            <person name="Gearin G."/>
            <person name="Gnerre S."/>
            <person name="Gnirke A."/>
            <person name="Goyette A."/>
            <person name="Graham J."/>
            <person name="Grandbois E."/>
            <person name="Gyaltsen K."/>
            <person name="Hafez N."/>
            <person name="Hagopian D."/>
            <person name="Hagos B."/>
            <person name="Hall J."/>
            <person name="Hatcher B."/>
            <person name="Heller A."/>
            <person name="Higgins H."/>
            <person name="Honan T."/>
            <person name="Horn A."/>
            <person name="Houde N."/>
            <person name="Hughes L."/>
            <person name="Hulme W."/>
            <person name="Husby E."/>
            <person name="Iliev I."/>
            <person name="Jaffe D."/>
            <person name="Jones C."/>
            <person name="Kamal M."/>
            <person name="Kamat A."/>
            <person name="Kamvysselis M."/>
            <person name="Karlsson E."/>
            <person name="Kells C."/>
            <person name="Kieu A."/>
            <person name="Kisner P."/>
            <person name="Kodira C."/>
            <person name="Kulbokas E."/>
            <person name="Labutti K."/>
            <person name="Lama D."/>
            <person name="Landers T."/>
            <person name="Leger J."/>
            <person name="Levine S."/>
            <person name="Lewis D."/>
            <person name="Lewis T."/>
            <person name="Lindblad-toh K."/>
            <person name="Liu X."/>
            <person name="Lokyitsang T."/>
            <person name="Lokyitsang Y."/>
            <person name="Lucien O."/>
            <person name="Lui A."/>
            <person name="Ma L.J."/>
            <person name="Mabbitt R."/>
            <person name="Macdonald J."/>
            <person name="Maclean C."/>
            <person name="Major J."/>
            <person name="Manning J."/>
            <person name="Marabella R."/>
            <person name="Maru K."/>
            <person name="Matthews C."/>
            <person name="Mauceli E."/>
            <person name="Mccarthy M."/>
            <person name="Mcdonough S."/>
            <person name="Mcghee T."/>
            <person name="Meldrim J."/>
            <person name="Meneus L."/>
            <person name="Mesirov J."/>
            <person name="Mihalev A."/>
            <person name="Mihova T."/>
            <person name="Mikkelsen T."/>
            <person name="Mlenga V."/>
            <person name="Moru K."/>
            <person name="Mozes J."/>
            <person name="Mulrain L."/>
            <person name="Munson G."/>
            <person name="Naylor J."/>
            <person name="Newes C."/>
            <person name="Nguyen C."/>
            <person name="Nguyen N."/>
            <person name="Nguyen T."/>
            <person name="Nicol R."/>
            <person name="Nielsen C."/>
            <person name="Nizzari M."/>
            <person name="Norbu C."/>
            <person name="Norbu N."/>
            <person name="O'donnell P."/>
            <person name="Okoawo O."/>
            <person name="O'leary S."/>
            <person name="Omotosho B."/>
            <person name="O'neill K."/>
            <person name="Osman S."/>
            <person name="Parker S."/>
            <person name="Perrin D."/>
            <person name="Phunkhang P."/>
            <person name="Piqani B."/>
            <person name="Purcell S."/>
            <person name="Rachupka T."/>
            <person name="Ramasamy U."/>
            <person name="Rameau R."/>
            <person name="Ray V."/>
            <person name="Raymond C."/>
            <person name="Retta R."/>
            <person name="Richardson S."/>
            <person name="Rise C."/>
            <person name="Rodriguez J."/>
            <person name="Rogers J."/>
            <person name="Rogov P."/>
            <person name="Rutman M."/>
            <person name="Schupbach R."/>
            <person name="Seaman C."/>
            <person name="Settipalli S."/>
            <person name="Sharpe T."/>
            <person name="Sheridan J."/>
            <person name="Sherpa N."/>
            <person name="Shi J."/>
            <person name="Smirnov S."/>
            <person name="Smith C."/>
            <person name="Sougnez C."/>
            <person name="Spencer B."/>
            <person name="Stalker J."/>
            <person name="Stange-thomann N."/>
            <person name="Stavropoulos S."/>
            <person name="Stetson K."/>
            <person name="Stone C."/>
            <person name="Stone S."/>
            <person name="Stubbs M."/>
            <person name="Talamas J."/>
            <person name="Tchuinga P."/>
            <person name="Tenzing P."/>
            <person name="Tesfaye S."/>
            <person name="Theodore J."/>
            <person name="Thoulutsang Y."/>
            <person name="Topham K."/>
            <person name="Towey S."/>
            <person name="Tsamla T."/>
            <person name="Tsomo N."/>
            <person name="Vallee D."/>
            <person name="Vassiliev H."/>
            <person name="Venkataraman V."/>
            <person name="Vinson J."/>
            <person name="Vo A."/>
            <person name="Wade C."/>
            <person name="Wang S."/>
            <person name="Wangchuk T."/>
            <person name="Wangdi T."/>
            <person name="Whittaker C."/>
            <person name="Wilkinson J."/>
            <person name="Wu Y."/>
            <person name="Wyman D."/>
            <person name="Yadav S."/>
            <person name="Yang S."/>
            <person name="Yang X."/>
            <person name="Yeager S."/>
            <person name="Yee E."/>
            <person name="Young G."/>
            <person name="Zainoun J."/>
            <person name="Zembeck L."/>
            <person name="Zimmer A."/>
            <person name="Zody M."/>
            <person name="Lander E."/>
        </authorList>
    </citation>
    <scope>NUCLEOTIDE SEQUENCE [LARGE SCALE GENOMIC DNA]</scope>
</reference>
<reference evidence="2" key="2">
    <citation type="submission" date="2025-08" db="UniProtKB">
        <authorList>
            <consortium name="Ensembl"/>
        </authorList>
    </citation>
    <scope>IDENTIFICATION</scope>
</reference>
<dbReference type="Ensembl" id="ENSCSAVT00000000255.1">
    <property type="protein sequence ID" value="ENSCSAVP00000000253.1"/>
    <property type="gene ID" value="ENSCSAVG00000000139.1"/>
</dbReference>
<evidence type="ECO:0000256" key="1">
    <source>
        <dbReference type="SAM" id="MobiDB-lite"/>
    </source>
</evidence>
<feature type="compositionally biased region" description="Polar residues" evidence="1">
    <location>
        <begin position="298"/>
        <end position="309"/>
    </location>
</feature>
<evidence type="ECO:0008006" key="4">
    <source>
        <dbReference type="Google" id="ProtNLM"/>
    </source>
</evidence>
<feature type="compositionally biased region" description="Basic and acidic residues" evidence="1">
    <location>
        <begin position="311"/>
        <end position="324"/>
    </location>
</feature>
<feature type="region of interest" description="Disordered" evidence="1">
    <location>
        <begin position="298"/>
        <end position="324"/>
    </location>
</feature>
<dbReference type="Proteomes" id="UP000007875">
    <property type="component" value="Unassembled WGS sequence"/>
</dbReference>
<feature type="region of interest" description="Disordered" evidence="1">
    <location>
        <begin position="627"/>
        <end position="664"/>
    </location>
</feature>
<feature type="region of interest" description="Disordered" evidence="1">
    <location>
        <begin position="19"/>
        <end position="57"/>
    </location>
</feature>
<evidence type="ECO:0000313" key="2">
    <source>
        <dbReference type="Ensembl" id="ENSCSAVP00000000253.1"/>
    </source>
</evidence>
<dbReference type="InParanoid" id="H2Y4K5"/>
<dbReference type="AlphaFoldDB" id="H2Y4K5"/>
<protein>
    <recommendedName>
        <fullName evidence="4">Btz domain-containing protein</fullName>
    </recommendedName>
</protein>
<accession>H2Y4K5</accession>
<reference evidence="2" key="3">
    <citation type="submission" date="2025-09" db="UniProtKB">
        <authorList>
            <consortium name="Ensembl"/>
        </authorList>
    </citation>
    <scope>IDENTIFICATION</scope>
</reference>
<keyword evidence="3" id="KW-1185">Reference proteome</keyword>
<dbReference type="OMA" id="KHHAISM"/>
<organism evidence="2 3">
    <name type="scientific">Ciona savignyi</name>
    <name type="common">Pacific transparent sea squirt</name>
    <dbReference type="NCBI Taxonomy" id="51511"/>
    <lineage>
        <taxon>Eukaryota</taxon>
        <taxon>Metazoa</taxon>
        <taxon>Chordata</taxon>
        <taxon>Tunicata</taxon>
        <taxon>Ascidiacea</taxon>
        <taxon>Phlebobranchia</taxon>
        <taxon>Cionidae</taxon>
        <taxon>Ciona</taxon>
    </lineage>
</organism>